<dbReference type="GO" id="GO:0008270">
    <property type="term" value="F:zinc ion binding"/>
    <property type="evidence" value="ECO:0007669"/>
    <property type="project" value="UniProtKB-KW"/>
</dbReference>
<dbReference type="EMBL" id="AMQM01001069">
    <property type="status" value="NOT_ANNOTATED_CDS"/>
    <property type="molecule type" value="Genomic_DNA"/>
</dbReference>
<keyword evidence="1 3" id="KW-0479">Metal-binding</keyword>
<dbReference type="RefSeq" id="XP_009022799.1">
    <property type="nucleotide sequence ID" value="XM_009024551.1"/>
</dbReference>
<dbReference type="EnsemblMetazoa" id="HelroT162309">
    <property type="protein sequence ID" value="HelroP162309"/>
    <property type="gene ID" value="HelroG162309"/>
</dbReference>
<evidence type="ECO:0000313" key="5">
    <source>
        <dbReference type="EMBL" id="ESN98849.1"/>
    </source>
</evidence>
<sequence length="248" mass="28879">MNTSTEKSLFRSEVSHAVEMYFIEFIDRVFGYARNAYVEFLQKHFADYNISANDIRDFANFLAEDVVDLAGVVVLGKNHKKKKWTEQFRSISIELLYKNLKEMQISYFSTLPRENMFYRSCYQETYFGGDIHHTDTCFKEGAHTDVLIVPFVEKFSLNTSCPVCFEDYDEGKFIYEMSCGHSIDCGCAEDWFVEKSVCPYCSRKVKAVVETSRQAHVSWDENDEITVDIYLTTKPYDRKKIDYGMDAG</sequence>
<evidence type="ECO:0000256" key="1">
    <source>
        <dbReference type="ARBA" id="ARBA00022771"/>
    </source>
</evidence>
<dbReference type="CTD" id="20199528"/>
<gene>
    <name evidence="6" type="primary">20199528</name>
    <name evidence="5" type="ORF">HELRODRAFT_162309</name>
</gene>
<dbReference type="InParanoid" id="T1ESH8"/>
<dbReference type="InterPro" id="IPR013083">
    <property type="entry name" value="Znf_RING/FYVE/PHD"/>
</dbReference>
<dbReference type="SMART" id="SM00184">
    <property type="entry name" value="RING"/>
    <property type="match status" value="1"/>
</dbReference>
<reference evidence="5 7" key="2">
    <citation type="journal article" date="2013" name="Nature">
        <title>Insights into bilaterian evolution from three spiralian genomes.</title>
        <authorList>
            <person name="Simakov O."/>
            <person name="Marletaz F."/>
            <person name="Cho S.J."/>
            <person name="Edsinger-Gonzales E."/>
            <person name="Havlak P."/>
            <person name="Hellsten U."/>
            <person name="Kuo D.H."/>
            <person name="Larsson T."/>
            <person name="Lv J."/>
            <person name="Arendt D."/>
            <person name="Savage R."/>
            <person name="Osoegawa K."/>
            <person name="de Jong P."/>
            <person name="Grimwood J."/>
            <person name="Chapman J.A."/>
            <person name="Shapiro H."/>
            <person name="Aerts A."/>
            <person name="Otillar R.P."/>
            <person name="Terry A.Y."/>
            <person name="Boore J.L."/>
            <person name="Grigoriev I.V."/>
            <person name="Lindberg D.R."/>
            <person name="Seaver E.C."/>
            <person name="Weisblat D.A."/>
            <person name="Putnam N.H."/>
            <person name="Rokhsar D.S."/>
        </authorList>
    </citation>
    <scope>NUCLEOTIDE SEQUENCE</scope>
</reference>
<evidence type="ECO:0000256" key="3">
    <source>
        <dbReference type="PROSITE-ProRule" id="PRU00175"/>
    </source>
</evidence>
<keyword evidence="7" id="KW-1185">Reference proteome</keyword>
<dbReference type="Pfam" id="PF13639">
    <property type="entry name" value="zf-RING_2"/>
    <property type="match status" value="1"/>
</dbReference>
<dbReference type="KEGG" id="hro:HELRODRAFT_162309"/>
<dbReference type="EMBL" id="KB097143">
    <property type="protein sequence ID" value="ESN98849.1"/>
    <property type="molecule type" value="Genomic_DNA"/>
</dbReference>
<proteinExistence type="predicted"/>
<evidence type="ECO:0000313" key="7">
    <source>
        <dbReference type="Proteomes" id="UP000015101"/>
    </source>
</evidence>
<dbReference type="OrthoDB" id="21204at2759"/>
<protein>
    <recommendedName>
        <fullName evidence="4">RING-type domain-containing protein</fullName>
    </recommendedName>
</protein>
<dbReference type="InterPro" id="IPR001841">
    <property type="entry name" value="Znf_RING"/>
</dbReference>
<reference evidence="6" key="3">
    <citation type="submission" date="2015-06" db="UniProtKB">
        <authorList>
            <consortium name="EnsemblMetazoa"/>
        </authorList>
    </citation>
    <scope>IDENTIFICATION</scope>
</reference>
<dbReference type="SUPFAM" id="SSF57850">
    <property type="entry name" value="RING/U-box"/>
    <property type="match status" value="1"/>
</dbReference>
<dbReference type="Gene3D" id="3.30.40.10">
    <property type="entry name" value="Zinc/RING finger domain, C3HC4 (zinc finger)"/>
    <property type="match status" value="1"/>
</dbReference>
<name>T1ESH8_HELRO</name>
<evidence type="ECO:0000259" key="4">
    <source>
        <dbReference type="PROSITE" id="PS50089"/>
    </source>
</evidence>
<dbReference type="GO" id="GO:0004842">
    <property type="term" value="F:ubiquitin-protein transferase activity"/>
    <property type="evidence" value="ECO:0000318"/>
    <property type="project" value="GO_Central"/>
</dbReference>
<dbReference type="GeneID" id="20199528"/>
<dbReference type="GO" id="GO:0051865">
    <property type="term" value="P:protein autoubiquitination"/>
    <property type="evidence" value="ECO:0000318"/>
    <property type="project" value="GO_Central"/>
</dbReference>
<dbReference type="HOGENOM" id="CLU_1078808_0_0_1"/>
<keyword evidence="1 3" id="KW-0863">Zinc-finger</keyword>
<feature type="domain" description="RING-type" evidence="4">
    <location>
        <begin position="161"/>
        <end position="202"/>
    </location>
</feature>
<evidence type="ECO:0000256" key="2">
    <source>
        <dbReference type="ARBA" id="ARBA00022833"/>
    </source>
</evidence>
<accession>T1ESH8</accession>
<dbReference type="AlphaFoldDB" id="T1ESH8"/>
<dbReference type="PROSITE" id="PS50089">
    <property type="entry name" value="ZF_RING_2"/>
    <property type="match status" value="1"/>
</dbReference>
<keyword evidence="2" id="KW-0862">Zinc</keyword>
<reference evidence="7" key="1">
    <citation type="submission" date="2012-12" db="EMBL/GenBank/DDBJ databases">
        <authorList>
            <person name="Hellsten U."/>
            <person name="Grimwood J."/>
            <person name="Chapman J.A."/>
            <person name="Shapiro H."/>
            <person name="Aerts A."/>
            <person name="Otillar R.P."/>
            <person name="Terry A.Y."/>
            <person name="Boore J.L."/>
            <person name="Simakov O."/>
            <person name="Marletaz F."/>
            <person name="Cho S.-J."/>
            <person name="Edsinger-Gonzales E."/>
            <person name="Havlak P."/>
            <person name="Kuo D.-H."/>
            <person name="Larsson T."/>
            <person name="Lv J."/>
            <person name="Arendt D."/>
            <person name="Savage R."/>
            <person name="Osoegawa K."/>
            <person name="de Jong P."/>
            <person name="Lindberg D.R."/>
            <person name="Seaver E.C."/>
            <person name="Weisblat D.A."/>
            <person name="Putnam N.H."/>
            <person name="Grigoriev I.V."/>
            <person name="Rokhsar D.S."/>
        </authorList>
    </citation>
    <scope>NUCLEOTIDE SEQUENCE</scope>
</reference>
<dbReference type="Proteomes" id="UP000015101">
    <property type="component" value="Unassembled WGS sequence"/>
</dbReference>
<organism evidence="6 7">
    <name type="scientific">Helobdella robusta</name>
    <name type="common">Californian leech</name>
    <dbReference type="NCBI Taxonomy" id="6412"/>
    <lineage>
        <taxon>Eukaryota</taxon>
        <taxon>Metazoa</taxon>
        <taxon>Spiralia</taxon>
        <taxon>Lophotrochozoa</taxon>
        <taxon>Annelida</taxon>
        <taxon>Clitellata</taxon>
        <taxon>Hirudinea</taxon>
        <taxon>Rhynchobdellida</taxon>
        <taxon>Glossiphoniidae</taxon>
        <taxon>Helobdella</taxon>
    </lineage>
</organism>
<dbReference type="STRING" id="6412.T1ESH8"/>
<evidence type="ECO:0000313" key="6">
    <source>
        <dbReference type="EnsemblMetazoa" id="HelroP162309"/>
    </source>
</evidence>